<dbReference type="AlphaFoldDB" id="A0A1Y2BDX9"/>
<protein>
    <submittedName>
        <fullName evidence="3">Uncharacterized protein</fullName>
    </submittedName>
</protein>
<keyword evidence="4" id="KW-1185">Reference proteome</keyword>
<dbReference type="Proteomes" id="UP000193986">
    <property type="component" value="Unassembled WGS sequence"/>
</dbReference>
<accession>A0A1Y2BDX9</accession>
<evidence type="ECO:0000256" key="1">
    <source>
        <dbReference type="SAM" id="MobiDB-lite"/>
    </source>
</evidence>
<feature type="signal peptide" evidence="2">
    <location>
        <begin position="1"/>
        <end position="21"/>
    </location>
</feature>
<gene>
    <name evidence="3" type="ORF">BCR39DRAFT_522399</name>
</gene>
<keyword evidence="2" id="KW-0732">Signal</keyword>
<feature type="region of interest" description="Disordered" evidence="1">
    <location>
        <begin position="27"/>
        <end position="52"/>
    </location>
</feature>
<dbReference type="InParanoid" id="A0A1Y2BDX9"/>
<evidence type="ECO:0000313" key="4">
    <source>
        <dbReference type="Proteomes" id="UP000193986"/>
    </source>
</evidence>
<feature type="chain" id="PRO_5012440668" evidence="2">
    <location>
        <begin position="22"/>
        <end position="145"/>
    </location>
</feature>
<comment type="caution">
    <text evidence="3">The sequence shown here is derived from an EMBL/GenBank/DDBJ whole genome shotgun (WGS) entry which is preliminary data.</text>
</comment>
<reference evidence="3 4" key="1">
    <citation type="submission" date="2016-07" db="EMBL/GenBank/DDBJ databases">
        <title>Pervasive Adenine N6-methylation of Active Genes in Fungi.</title>
        <authorList>
            <consortium name="DOE Joint Genome Institute"/>
            <person name="Mondo S.J."/>
            <person name="Dannebaum R.O."/>
            <person name="Kuo R.C."/>
            <person name="Labutti K."/>
            <person name="Haridas S."/>
            <person name="Kuo A."/>
            <person name="Salamov A."/>
            <person name="Ahrendt S.R."/>
            <person name="Lipzen A."/>
            <person name="Sullivan W."/>
            <person name="Andreopoulos W.B."/>
            <person name="Clum A."/>
            <person name="Lindquist E."/>
            <person name="Daum C."/>
            <person name="Ramamoorthy G.K."/>
            <person name="Gryganskyi A."/>
            <person name="Culley D."/>
            <person name="Magnuson J.K."/>
            <person name="James T.Y."/>
            <person name="O'Malley M.A."/>
            <person name="Stajich J.E."/>
            <person name="Spatafora J.W."/>
            <person name="Visel A."/>
            <person name="Grigoriev I.V."/>
        </authorList>
    </citation>
    <scope>NUCLEOTIDE SEQUENCE [LARGE SCALE GENOMIC DNA]</scope>
    <source>
        <strain evidence="3 4">68-887.2</strain>
    </source>
</reference>
<proteinExistence type="predicted"/>
<organism evidence="3 4">
    <name type="scientific">Naematelia encephala</name>
    <dbReference type="NCBI Taxonomy" id="71784"/>
    <lineage>
        <taxon>Eukaryota</taxon>
        <taxon>Fungi</taxon>
        <taxon>Dikarya</taxon>
        <taxon>Basidiomycota</taxon>
        <taxon>Agaricomycotina</taxon>
        <taxon>Tremellomycetes</taxon>
        <taxon>Tremellales</taxon>
        <taxon>Naemateliaceae</taxon>
        <taxon>Naematelia</taxon>
    </lineage>
</organism>
<evidence type="ECO:0000313" key="3">
    <source>
        <dbReference type="EMBL" id="ORY32926.1"/>
    </source>
</evidence>
<dbReference type="EMBL" id="MCFC01000008">
    <property type="protein sequence ID" value="ORY32926.1"/>
    <property type="molecule type" value="Genomic_DNA"/>
</dbReference>
<name>A0A1Y2BDX9_9TREE</name>
<evidence type="ECO:0000256" key="2">
    <source>
        <dbReference type="SAM" id="SignalP"/>
    </source>
</evidence>
<sequence>MSLIKLWTCLILTMSILPIKSSTIPSPSESSTISSHSPSPTTPTSTSTSTSKLIPKNLTSLAIISEEALTSSHLLLLTHSEADDENEDDHSFLDPERPEAGRWVDGWSVWDMKDWKRMYRVWKGERVVEVVAHEVEGLVVLATEV</sequence>